<dbReference type="GO" id="GO:0004252">
    <property type="term" value="F:serine-type endopeptidase activity"/>
    <property type="evidence" value="ECO:0007669"/>
    <property type="project" value="InterPro"/>
</dbReference>
<comment type="similarity">
    <text evidence="1">Belongs to the peptidase S1C family.</text>
</comment>
<feature type="compositionally biased region" description="Acidic residues" evidence="9">
    <location>
        <begin position="409"/>
        <end position="423"/>
    </location>
</feature>
<dbReference type="NCBIfam" id="TIGR02037">
    <property type="entry name" value="degP_htrA_DO"/>
    <property type="match status" value="1"/>
</dbReference>
<feature type="binding site" evidence="8">
    <location>
        <position position="178"/>
    </location>
    <ligand>
        <name>substrate</name>
    </ligand>
</feature>
<feature type="region of interest" description="Disordered" evidence="9">
    <location>
        <begin position="405"/>
        <end position="424"/>
    </location>
</feature>
<dbReference type="Pfam" id="PF13180">
    <property type="entry name" value="PDZ_2"/>
    <property type="match status" value="1"/>
</dbReference>
<evidence type="ECO:0000256" key="7">
    <source>
        <dbReference type="PIRSR" id="PIRSR611782-1"/>
    </source>
</evidence>
<sequence>MSMVKQSWNWVGGVIVGAVIAGAIGVFAQQTQTGPQLFRSDEARKGVVDARGLSAAFNDISAAVTPAIVSIEARGRARTVQVEQGEQEIPEFENLPFGRGFGLGPDMGDLMEQLRRQRQFQRFSPPKSAKGSGFIVDAENGIVMTNNHVVNGADEVIVKLYDGREFTATDIKTDPRTDVAVLRIPADNLTEVPLGNSDNTQIGDWVLAFGSPFGLDLSVTAGIVSAKGRGPGINEREDYIQTDAAINPGNSGGPLVDLSGHVIGINTAISSRSGGYDGIGFTIPVNMAQWVANQLLDRGEVQRAFLGVGIQALNGDLANQFNINTTRGAVITRVYSDTPAEEAGLKVGDVIVTLNGKEVTGSRKLQIIVEQLLIGKSYDAEIVRDGKHVTVPITFRELPSDFGKVAGADAEDSDSGSSDEELNSETYESIGLEASELTSDVVSQLGYEEGTTGVVITDVKQGTPAQFAGLRTGMLIKMVGHDSIESMDDLRTAMKSVDAEKGVLLLVGTPRGNQFITLRAE</sequence>
<dbReference type="Gene3D" id="2.30.42.10">
    <property type="match status" value="2"/>
</dbReference>
<evidence type="ECO:0000256" key="9">
    <source>
        <dbReference type="SAM" id="MobiDB-lite"/>
    </source>
</evidence>
<evidence type="ECO:0000256" key="8">
    <source>
        <dbReference type="PIRSR" id="PIRSR611782-2"/>
    </source>
</evidence>
<dbReference type="Gene3D" id="2.40.10.120">
    <property type="match status" value="1"/>
</dbReference>
<dbReference type="InterPro" id="IPR009003">
    <property type="entry name" value="Peptidase_S1_PA"/>
</dbReference>
<reference evidence="11 12" key="1">
    <citation type="submission" date="2019-02" db="EMBL/GenBank/DDBJ databases">
        <title>Deep-cultivation of Planctomycetes and their phenomic and genomic characterization uncovers novel biology.</title>
        <authorList>
            <person name="Wiegand S."/>
            <person name="Jogler M."/>
            <person name="Boedeker C."/>
            <person name="Pinto D."/>
            <person name="Vollmers J."/>
            <person name="Rivas-Marin E."/>
            <person name="Kohn T."/>
            <person name="Peeters S.H."/>
            <person name="Heuer A."/>
            <person name="Rast P."/>
            <person name="Oberbeckmann S."/>
            <person name="Bunk B."/>
            <person name="Jeske O."/>
            <person name="Meyerdierks A."/>
            <person name="Storesund J.E."/>
            <person name="Kallscheuer N."/>
            <person name="Luecker S."/>
            <person name="Lage O.M."/>
            <person name="Pohl T."/>
            <person name="Merkel B.J."/>
            <person name="Hornburger P."/>
            <person name="Mueller R.-W."/>
            <person name="Bruemmer F."/>
            <person name="Labrenz M."/>
            <person name="Spormann A.M."/>
            <person name="Op den Camp H."/>
            <person name="Overmann J."/>
            <person name="Amann R."/>
            <person name="Jetten M.S.M."/>
            <person name="Mascher T."/>
            <person name="Medema M.H."/>
            <person name="Devos D.P."/>
            <person name="Kaster A.-K."/>
            <person name="Ovreas L."/>
            <person name="Rohde M."/>
            <person name="Galperin M.Y."/>
            <person name="Jogler C."/>
        </authorList>
    </citation>
    <scope>NUCLEOTIDE SEQUENCE [LARGE SCALE GENOMIC DNA]</scope>
    <source>
        <strain evidence="11 12">V22</strain>
    </source>
</reference>
<feature type="active site" description="Charge relay system" evidence="7">
    <location>
        <position position="178"/>
    </location>
</feature>
<dbReference type="Pfam" id="PF13365">
    <property type="entry name" value="Trypsin_2"/>
    <property type="match status" value="1"/>
</dbReference>
<evidence type="ECO:0000256" key="6">
    <source>
        <dbReference type="ARBA" id="ARBA00022825"/>
    </source>
</evidence>
<evidence type="ECO:0000256" key="5">
    <source>
        <dbReference type="ARBA" id="ARBA00022801"/>
    </source>
</evidence>
<evidence type="ECO:0000259" key="10">
    <source>
        <dbReference type="PROSITE" id="PS50106"/>
    </source>
</evidence>
<dbReference type="GO" id="GO:0006508">
    <property type="term" value="P:proteolysis"/>
    <property type="evidence" value="ECO:0007669"/>
    <property type="project" value="UniProtKB-KW"/>
</dbReference>
<keyword evidence="4" id="KW-0677">Repeat</keyword>
<dbReference type="InterPro" id="IPR001478">
    <property type="entry name" value="PDZ"/>
</dbReference>
<dbReference type="EC" id="3.4.21.107" evidence="11"/>
<keyword evidence="5 11" id="KW-0378">Hydrolase</keyword>
<evidence type="ECO:0000256" key="2">
    <source>
        <dbReference type="ARBA" id="ARBA00022670"/>
    </source>
</evidence>
<evidence type="ECO:0000256" key="4">
    <source>
        <dbReference type="ARBA" id="ARBA00022737"/>
    </source>
</evidence>
<proteinExistence type="inferred from homology"/>
<dbReference type="InterPro" id="IPR011782">
    <property type="entry name" value="Pept_S1C_Do"/>
</dbReference>
<keyword evidence="3" id="KW-0732">Signal</keyword>
<dbReference type="EMBL" id="CP036316">
    <property type="protein sequence ID" value="QDT64296.1"/>
    <property type="molecule type" value="Genomic_DNA"/>
</dbReference>
<feature type="active site" description="Charge relay system" evidence="7">
    <location>
        <position position="148"/>
    </location>
</feature>
<keyword evidence="6" id="KW-0720">Serine protease</keyword>
<feature type="active site" description="Charge relay system" evidence="7">
    <location>
        <position position="251"/>
    </location>
</feature>
<accession>A0A517T7E6</accession>
<evidence type="ECO:0000256" key="1">
    <source>
        <dbReference type="ARBA" id="ARBA00010541"/>
    </source>
</evidence>
<evidence type="ECO:0000313" key="11">
    <source>
        <dbReference type="EMBL" id="QDT64296.1"/>
    </source>
</evidence>
<dbReference type="InterPro" id="IPR001940">
    <property type="entry name" value="Peptidase_S1C"/>
</dbReference>
<dbReference type="PRINTS" id="PR00834">
    <property type="entry name" value="PROTEASES2C"/>
</dbReference>
<name>A0A517T7E6_9PLAN</name>
<dbReference type="CDD" id="cd10839">
    <property type="entry name" value="cpPDZ1_DegP-like"/>
    <property type="match status" value="1"/>
</dbReference>
<evidence type="ECO:0000313" key="12">
    <source>
        <dbReference type="Proteomes" id="UP000319976"/>
    </source>
</evidence>
<feature type="domain" description="PDZ" evidence="10">
    <location>
        <begin position="293"/>
        <end position="361"/>
    </location>
</feature>
<feature type="binding site" evidence="8">
    <location>
        <position position="148"/>
    </location>
    <ligand>
        <name>substrate</name>
    </ligand>
</feature>
<dbReference type="PANTHER" id="PTHR22939">
    <property type="entry name" value="SERINE PROTEASE FAMILY S1C HTRA-RELATED"/>
    <property type="match status" value="1"/>
</dbReference>
<keyword evidence="2 11" id="KW-0645">Protease</keyword>
<keyword evidence="12" id="KW-1185">Reference proteome</keyword>
<feature type="binding site" evidence="8">
    <location>
        <begin position="249"/>
        <end position="251"/>
    </location>
    <ligand>
        <name>substrate</name>
    </ligand>
</feature>
<dbReference type="AlphaFoldDB" id="A0A517T7E6"/>
<dbReference type="Proteomes" id="UP000319976">
    <property type="component" value="Chromosome"/>
</dbReference>
<dbReference type="KEGG" id="chya:V22_15280"/>
<gene>
    <name evidence="11" type="primary">mucD_1</name>
    <name evidence="11" type="ORF">V22_15280</name>
</gene>
<protein>
    <submittedName>
        <fullName evidence="11">Putative periplasmic serine endoprotease DegP-like</fullName>
        <ecNumber evidence="11">3.4.21.107</ecNumber>
    </submittedName>
</protein>
<dbReference type="SUPFAM" id="SSF50494">
    <property type="entry name" value="Trypsin-like serine proteases"/>
    <property type="match status" value="1"/>
</dbReference>
<dbReference type="RefSeq" id="WP_145261336.1">
    <property type="nucleotide sequence ID" value="NZ_CP036316.1"/>
</dbReference>
<dbReference type="PROSITE" id="PS50106">
    <property type="entry name" value="PDZ"/>
    <property type="match status" value="1"/>
</dbReference>
<organism evidence="11 12">
    <name type="scientific">Calycomorphotria hydatis</name>
    <dbReference type="NCBI Taxonomy" id="2528027"/>
    <lineage>
        <taxon>Bacteria</taxon>
        <taxon>Pseudomonadati</taxon>
        <taxon>Planctomycetota</taxon>
        <taxon>Planctomycetia</taxon>
        <taxon>Planctomycetales</taxon>
        <taxon>Planctomycetaceae</taxon>
        <taxon>Calycomorphotria</taxon>
    </lineage>
</organism>
<dbReference type="SMART" id="SM00228">
    <property type="entry name" value="PDZ"/>
    <property type="match status" value="2"/>
</dbReference>
<dbReference type="InterPro" id="IPR036034">
    <property type="entry name" value="PDZ_sf"/>
</dbReference>
<dbReference type="PANTHER" id="PTHR22939:SF129">
    <property type="entry name" value="SERINE PROTEASE HTRA2, MITOCHONDRIAL"/>
    <property type="match status" value="1"/>
</dbReference>
<dbReference type="SUPFAM" id="SSF50156">
    <property type="entry name" value="PDZ domain-like"/>
    <property type="match status" value="2"/>
</dbReference>
<evidence type="ECO:0000256" key="3">
    <source>
        <dbReference type="ARBA" id="ARBA00022729"/>
    </source>
</evidence>
<dbReference type="OrthoDB" id="248175at2"/>